<dbReference type="FunFam" id="1.20.1640.10:FF:000004">
    <property type="entry name" value="Protein translocase subunit SecD"/>
    <property type="match status" value="1"/>
</dbReference>
<keyword evidence="8 9" id="KW-0472">Membrane</keyword>
<dbReference type="InterPro" id="IPR022813">
    <property type="entry name" value="SecD/SecF_arch_bac"/>
</dbReference>
<evidence type="ECO:0000256" key="6">
    <source>
        <dbReference type="ARBA" id="ARBA00022989"/>
    </source>
</evidence>
<dbReference type="HAMAP" id="MF_01463_B">
    <property type="entry name" value="SecD_B"/>
    <property type="match status" value="1"/>
</dbReference>
<evidence type="ECO:0000259" key="10">
    <source>
        <dbReference type="Pfam" id="PF02355"/>
    </source>
</evidence>
<dbReference type="GO" id="GO:0065002">
    <property type="term" value="P:intracellular protein transmembrane transport"/>
    <property type="evidence" value="ECO:0007669"/>
    <property type="project" value="UniProtKB-UniRule"/>
</dbReference>
<evidence type="ECO:0000313" key="15">
    <source>
        <dbReference type="Proteomes" id="UP000005522"/>
    </source>
</evidence>
<evidence type="ECO:0000259" key="11">
    <source>
        <dbReference type="Pfam" id="PF13721"/>
    </source>
</evidence>
<evidence type="ECO:0000256" key="2">
    <source>
        <dbReference type="ARBA" id="ARBA00022448"/>
    </source>
</evidence>
<dbReference type="SUPFAM" id="SSF82866">
    <property type="entry name" value="Multidrug efflux transporter AcrB transmembrane domain"/>
    <property type="match status" value="1"/>
</dbReference>
<evidence type="ECO:0000256" key="1">
    <source>
        <dbReference type="ARBA" id="ARBA00004651"/>
    </source>
</evidence>
<evidence type="ECO:0000256" key="5">
    <source>
        <dbReference type="ARBA" id="ARBA00022927"/>
    </source>
</evidence>
<comment type="similarity">
    <text evidence="9">Belongs to the SecD/SecF family. SecD subfamily.</text>
</comment>
<dbReference type="GO" id="GO:0015450">
    <property type="term" value="F:protein-transporting ATPase activity"/>
    <property type="evidence" value="ECO:0007669"/>
    <property type="project" value="InterPro"/>
</dbReference>
<organism evidence="14 15">
    <name type="scientific">Acidithiobacillus caldus (strain ATCC 51756 / DSM 8584 / KU)</name>
    <dbReference type="NCBI Taxonomy" id="637389"/>
    <lineage>
        <taxon>Bacteria</taxon>
        <taxon>Pseudomonadati</taxon>
        <taxon>Pseudomonadota</taxon>
        <taxon>Acidithiobacillia</taxon>
        <taxon>Acidithiobacillales</taxon>
        <taxon>Acidithiobacillaceae</taxon>
        <taxon>Acidithiobacillus</taxon>
    </lineage>
</organism>
<comment type="function">
    <text evidence="9">Part of the Sec protein translocase complex. Interacts with the SecYEG preprotein conducting channel. SecDF uses the proton motive force (PMF) to complete protein translocation after the ATP-dependent function of SecA.</text>
</comment>
<dbReference type="Proteomes" id="UP000005522">
    <property type="component" value="Chromosome"/>
</dbReference>
<dbReference type="EMBL" id="CP005986">
    <property type="protein sequence ID" value="AIA55844.1"/>
    <property type="molecule type" value="Genomic_DNA"/>
</dbReference>
<evidence type="ECO:0000259" key="13">
    <source>
        <dbReference type="Pfam" id="PF22599"/>
    </source>
</evidence>
<feature type="transmembrane region" description="Helical" evidence="9">
    <location>
        <begin position="457"/>
        <end position="477"/>
    </location>
</feature>
<feature type="transmembrane region" description="Helical" evidence="9">
    <location>
        <begin position="433"/>
        <end position="452"/>
    </location>
</feature>
<keyword evidence="2 9" id="KW-0813">Transport</keyword>
<feature type="domain" description="Protein export membrane protein SecD/SecF C-terminal" evidence="10">
    <location>
        <begin position="415"/>
        <end position="581"/>
    </location>
</feature>
<comment type="subunit">
    <text evidence="9">Forms a complex with SecF. Part of the essential Sec protein translocation apparatus which comprises SecA, SecYEG and auxiliary proteins SecDF-YajC and YidC.</text>
</comment>
<dbReference type="Pfam" id="PF21760">
    <property type="entry name" value="SecD_1st"/>
    <property type="match status" value="1"/>
</dbReference>
<name>A0A059ZSN6_ACICK</name>
<dbReference type="InterPro" id="IPR005791">
    <property type="entry name" value="SecD"/>
</dbReference>
<dbReference type="Pfam" id="PF13721">
    <property type="entry name" value="SecD-TM1"/>
    <property type="match status" value="1"/>
</dbReference>
<feature type="transmembrane region" description="Helical" evidence="9">
    <location>
        <begin position="483"/>
        <end position="507"/>
    </location>
</feature>
<dbReference type="PRINTS" id="PR00702">
    <property type="entry name" value="ACRIFLAVINRP"/>
</dbReference>
<dbReference type="InterPro" id="IPR022646">
    <property type="entry name" value="SecD/SecF_CS"/>
</dbReference>
<dbReference type="GO" id="GO:0043952">
    <property type="term" value="P:protein transport by the Sec complex"/>
    <property type="evidence" value="ECO:0007669"/>
    <property type="project" value="UniProtKB-UniRule"/>
</dbReference>
<dbReference type="InterPro" id="IPR048631">
    <property type="entry name" value="SecD_1st"/>
</dbReference>
<dbReference type="InterPro" id="IPR027398">
    <property type="entry name" value="SecD-TM"/>
</dbReference>
<dbReference type="Gene3D" id="1.20.1640.10">
    <property type="entry name" value="Multidrug efflux transporter AcrB transmembrane domain"/>
    <property type="match status" value="1"/>
</dbReference>
<dbReference type="InterPro" id="IPR054384">
    <property type="entry name" value="SecDF_P1_head"/>
</dbReference>
<reference evidence="14 15" key="1">
    <citation type="journal article" date="2009" name="J. Bacteriol.">
        <title>Draft genome sequence of the extremely acidophilic bacterium Acidithiobacillus caldus ATCC 51756 reveals metabolic versatility in the genus Acidithiobacillus.</title>
        <authorList>
            <person name="Valdes J."/>
            <person name="Quatrini R."/>
            <person name="Hallberg K."/>
            <person name="Dopson M."/>
            <person name="Valenzuela P.D."/>
            <person name="Holmes D.S."/>
        </authorList>
    </citation>
    <scope>NUCLEOTIDE SEQUENCE [LARGE SCALE GENOMIC DNA]</scope>
    <source>
        <strain evidence="15">ATCC 51756 / DSM 8584 / KU</strain>
    </source>
</reference>
<dbReference type="RefSeq" id="WP_004873148.1">
    <property type="nucleotide sequence ID" value="NZ_CP005986.1"/>
</dbReference>
<dbReference type="InterPro" id="IPR001036">
    <property type="entry name" value="Acrflvin-R"/>
</dbReference>
<evidence type="ECO:0000256" key="8">
    <source>
        <dbReference type="ARBA" id="ARBA00023136"/>
    </source>
</evidence>
<dbReference type="Gene3D" id="3.30.1360.200">
    <property type="match status" value="1"/>
</dbReference>
<comment type="caution">
    <text evidence="9">Lacks conserved residue(s) required for the propagation of feature annotation.</text>
</comment>
<keyword evidence="7 9" id="KW-0811">Translocation</keyword>
<keyword evidence="3 9" id="KW-1003">Cell membrane</keyword>
<dbReference type="PANTHER" id="PTHR30081">
    <property type="entry name" value="PROTEIN-EXPORT MEMBRANE PROTEIN SEC"/>
    <property type="match status" value="1"/>
</dbReference>
<dbReference type="InterPro" id="IPR055344">
    <property type="entry name" value="SecD_SecF_C_bact"/>
</dbReference>
<comment type="subcellular location">
    <subcellularLocation>
        <location evidence="1 9">Cell membrane</location>
        <topology evidence="1 9">Multi-pass membrane protein</topology>
    </subcellularLocation>
</comment>
<dbReference type="Pfam" id="PF07549">
    <property type="entry name" value="Sec_GG"/>
    <property type="match status" value="1"/>
</dbReference>
<evidence type="ECO:0000256" key="3">
    <source>
        <dbReference type="ARBA" id="ARBA00022475"/>
    </source>
</evidence>
<evidence type="ECO:0000313" key="14">
    <source>
        <dbReference type="EMBL" id="AIA55844.1"/>
    </source>
</evidence>
<dbReference type="Pfam" id="PF22599">
    <property type="entry name" value="SecDF_P1_head"/>
    <property type="match status" value="1"/>
</dbReference>
<dbReference type="Pfam" id="PF02355">
    <property type="entry name" value="SecD_SecF_C"/>
    <property type="match status" value="1"/>
</dbReference>
<evidence type="ECO:0000256" key="4">
    <source>
        <dbReference type="ARBA" id="ARBA00022692"/>
    </source>
</evidence>
<evidence type="ECO:0000256" key="9">
    <source>
        <dbReference type="HAMAP-Rule" id="MF_01463"/>
    </source>
</evidence>
<dbReference type="NCBIfam" id="TIGR01129">
    <property type="entry name" value="secD"/>
    <property type="match status" value="1"/>
</dbReference>
<dbReference type="GO" id="GO:0005886">
    <property type="term" value="C:plasma membrane"/>
    <property type="evidence" value="ECO:0007669"/>
    <property type="project" value="UniProtKB-SubCell"/>
</dbReference>
<gene>
    <name evidence="9" type="primary">secD</name>
    <name evidence="14" type="ORF">Acaty_c1987</name>
</gene>
<dbReference type="PANTHER" id="PTHR30081:SF1">
    <property type="entry name" value="PROTEIN TRANSLOCASE SUBUNIT SECD"/>
    <property type="match status" value="1"/>
</dbReference>
<dbReference type="InterPro" id="IPR048634">
    <property type="entry name" value="SecD_SecF_C"/>
</dbReference>
<feature type="domain" description="SecDF P1 head subdomain" evidence="13">
    <location>
        <begin position="305"/>
        <end position="411"/>
    </location>
</feature>
<protein>
    <recommendedName>
        <fullName evidence="9">Protein translocase subunit SecD</fullName>
    </recommendedName>
</protein>
<feature type="transmembrane region" description="Helical" evidence="9">
    <location>
        <begin position="528"/>
        <end position="550"/>
    </location>
</feature>
<accession>A0A059ZSN6</accession>
<dbReference type="GO" id="GO:0006605">
    <property type="term" value="P:protein targeting"/>
    <property type="evidence" value="ECO:0007669"/>
    <property type="project" value="UniProtKB-UniRule"/>
</dbReference>
<dbReference type="Gene3D" id="3.30.70.3400">
    <property type="match status" value="2"/>
</dbReference>
<dbReference type="eggNOG" id="COG0342">
    <property type="taxonomic scope" value="Bacteria"/>
</dbReference>
<evidence type="ECO:0000259" key="12">
    <source>
        <dbReference type="Pfam" id="PF21760"/>
    </source>
</evidence>
<keyword evidence="6 9" id="KW-1133">Transmembrane helix</keyword>
<dbReference type="NCBIfam" id="TIGR00916">
    <property type="entry name" value="2A0604s01"/>
    <property type="match status" value="1"/>
</dbReference>
<keyword evidence="5 9" id="KW-0653">Protein transport</keyword>
<proteinExistence type="inferred from homology"/>
<evidence type="ECO:0000256" key="7">
    <source>
        <dbReference type="ARBA" id="ARBA00023010"/>
    </source>
</evidence>
<feature type="transmembrane region" description="Helical" evidence="9">
    <location>
        <begin position="556"/>
        <end position="580"/>
    </location>
</feature>
<dbReference type="GeneID" id="92932075"/>
<dbReference type="KEGG" id="acz:Acaty_c1987"/>
<dbReference type="HOGENOM" id="CLU_007894_4_3_6"/>
<feature type="domain" description="Protein translocase subunit SecDF P1" evidence="12">
    <location>
        <begin position="224"/>
        <end position="282"/>
    </location>
</feature>
<feature type="domain" description="SecD export protein N-terminal TM" evidence="11">
    <location>
        <begin position="1"/>
        <end position="98"/>
    </location>
</feature>
<sequence length="594" mass="64373">MTRYPWWKYLIILAVVLPSFLYALPNFFGWHAAVEVRAPVGTQLPPVATMQGWLASAHIPVTRTVTDASGITFFFPNDNAQGLAETLLQNRLPRNAQVILSQKPAEPDWLAALGAQPVNLGLDLRGGVYLLLKVDTDAVIKHALEEDRNRLRSFLRRKDLQYLNVEQTGPDTLSVQMASEQLAREAQAAIAREFPDLALAPEGQGILQASLTPAAAQKMQDDALQQAIVVIRNRIDELGVAEPQIQRQGKEHIAVQLPGVQDTQRAKEIIGSTAQLEFKMVAERVDMAAALKGQIPPGDALYYGVDGTPYVLHKETVLTGRYLNGASAGIDNNTGQAIVNISFDSVGTRIFGDLTSKHVGQRMAILLDNKVVTAPVIREAITGGRAQIDGFSSLKDASNVAIELRAGALPAPVHVSEERTVGPTLGQDSIHDGVMAVIFGMLFVVLFMTFYYRAFGLIADLAILVNVLFILAVLSLMGGTLTLPGIAGIVLKIGLAVDANVLVFERIREELRRGMSPRASIDAGFKRAFATIVDSNITVLIAALTLFQFGTGAIKGFALVLTIGVLVSMFTATLMSRGIVEFALGRRRVQKLWI</sequence>
<keyword evidence="4 9" id="KW-0812">Transmembrane</keyword>
<dbReference type="AlphaFoldDB" id="A0A059ZSN6"/>